<keyword evidence="8 10" id="KW-0299">Galactose metabolism</keyword>
<gene>
    <name evidence="10" type="primary">galT</name>
    <name evidence="13" type="ORF">IAA66_05220</name>
</gene>
<proteinExistence type="inferred from homology"/>
<feature type="domain" description="Galactose-1-phosphate uridyl transferase N-terminal" evidence="11">
    <location>
        <begin position="63"/>
        <end position="235"/>
    </location>
</feature>
<evidence type="ECO:0000256" key="5">
    <source>
        <dbReference type="ARBA" id="ARBA00022490"/>
    </source>
</evidence>
<dbReference type="InterPro" id="IPR000766">
    <property type="entry name" value="GalP_uridyl_Trfase_II"/>
</dbReference>
<dbReference type="PIRSF" id="PIRSF006005">
    <property type="entry name" value="GalT_BS"/>
    <property type="match status" value="1"/>
</dbReference>
<comment type="similarity">
    <text evidence="4 10">Belongs to the galactose-1-phosphate uridylyltransferase type 2 family.</text>
</comment>
<dbReference type="AlphaFoldDB" id="A0A9D0YX20"/>
<comment type="catalytic activity">
    <reaction evidence="1 10">
        <text>alpha-D-galactose 1-phosphate + UDP-alpha-D-glucose = alpha-D-glucose 1-phosphate + UDP-alpha-D-galactose</text>
        <dbReference type="Rhea" id="RHEA:13989"/>
        <dbReference type="ChEBI" id="CHEBI:58336"/>
        <dbReference type="ChEBI" id="CHEBI:58601"/>
        <dbReference type="ChEBI" id="CHEBI:58885"/>
        <dbReference type="ChEBI" id="CHEBI:66914"/>
        <dbReference type="EC" id="2.7.7.12"/>
    </reaction>
</comment>
<evidence type="ECO:0000259" key="12">
    <source>
        <dbReference type="Pfam" id="PF02744"/>
    </source>
</evidence>
<dbReference type="NCBIfam" id="NF003629">
    <property type="entry name" value="PRK05270.1-2"/>
    <property type="match status" value="1"/>
</dbReference>
<dbReference type="EC" id="2.7.7.12" evidence="10"/>
<dbReference type="Pfam" id="PF02744">
    <property type="entry name" value="GalP_UDP_tr_C"/>
    <property type="match status" value="1"/>
</dbReference>
<sequence>MMQATGGIERLLRFAREKGILEAADVRFARNALLSAMKMDAPAPADVPADWAPPPTATPILEELCAAAVARGIIEEDAFSRDQFGAHLMNLLTPPPSVVSARFASLCAERGVEAATDWYYAFSRATDYIRVDQIARNVAFSAPSPYGELDITINLSKPEKDPREIARQRAMPQVGYPSCQLCLENEGYAGRPGYPSHETLRTLPLTLGGEAWRLQYSPYCYYPEHCIALNERHVPMSISRRTFDLLLDFVGQFPHYMLGSNADLPIVGGSILSHDHFQGGRYTFPMDRAQPWTRLAHPDFAAVHAEAVRWPMSCLRLRSASREALVAAADALLSAWRIYSDPQADILSESGEGRHNTITPIARRLAGEYQLQIILRNNRTTPEHPLGLFHPHEDLHHIKKENIGLIEAMGMFILPGRLRAELTGLRAYLTGARRLDRPQENDMLHKHYDWVETLAAAHGTGLSEDEAERVLREAVAAKCVRVLEDAGVFKATPQGDAALLRFLAVAGFRPVRA</sequence>
<reference evidence="13" key="1">
    <citation type="submission" date="2020-10" db="EMBL/GenBank/DDBJ databases">
        <authorList>
            <person name="Gilroy R."/>
        </authorList>
    </citation>
    <scope>NUCLEOTIDE SEQUENCE</scope>
    <source>
        <strain evidence="13">ChiHile30-977</strain>
    </source>
</reference>
<dbReference type="Proteomes" id="UP000886819">
    <property type="component" value="Unassembled WGS sequence"/>
</dbReference>
<dbReference type="InterPro" id="IPR005850">
    <property type="entry name" value="GalP_Utransf_C"/>
</dbReference>
<dbReference type="EMBL" id="DVFI01000081">
    <property type="protein sequence ID" value="HIQ62971.1"/>
    <property type="molecule type" value="Genomic_DNA"/>
</dbReference>
<dbReference type="PANTHER" id="PTHR39191:SF1">
    <property type="entry name" value="DUF4922 DOMAIN-CONTAINING PROTEIN"/>
    <property type="match status" value="1"/>
</dbReference>
<protein>
    <recommendedName>
        <fullName evidence="10">Galactose-1-phosphate uridylyltransferase</fullName>
        <shortName evidence="10">Gal-1-P uridylyltransferase</shortName>
        <ecNumber evidence="10">2.7.7.12</ecNumber>
    </recommendedName>
    <alternativeName>
        <fullName evidence="10">UDP-glucose--hexose-1-phosphate uridylyltransferase</fullName>
    </alternativeName>
</protein>
<evidence type="ECO:0000313" key="13">
    <source>
        <dbReference type="EMBL" id="HIQ62971.1"/>
    </source>
</evidence>
<evidence type="ECO:0000256" key="4">
    <source>
        <dbReference type="ARBA" id="ARBA00008706"/>
    </source>
</evidence>
<organism evidence="13 14">
    <name type="scientific">Candidatus Avichristensenella intestinipullorum</name>
    <dbReference type="NCBI Taxonomy" id="2840693"/>
    <lineage>
        <taxon>Bacteria</taxon>
        <taxon>Bacillati</taxon>
        <taxon>Bacillota</taxon>
        <taxon>Clostridia</taxon>
        <taxon>Candidatus Avichristensenella</taxon>
    </lineage>
</organism>
<comment type="pathway">
    <text evidence="3 10">Carbohydrate metabolism; galactose metabolism.</text>
</comment>
<evidence type="ECO:0000259" key="11">
    <source>
        <dbReference type="Pfam" id="PF01087"/>
    </source>
</evidence>
<dbReference type="HAMAP" id="MF_00571">
    <property type="entry name" value="GalP_UDP_trans"/>
    <property type="match status" value="1"/>
</dbReference>
<comment type="subcellular location">
    <subcellularLocation>
        <location evidence="2 10">Cytoplasm</location>
    </subcellularLocation>
</comment>
<evidence type="ECO:0000256" key="2">
    <source>
        <dbReference type="ARBA" id="ARBA00004496"/>
    </source>
</evidence>
<dbReference type="Pfam" id="PF01087">
    <property type="entry name" value="GalP_UDP_transf"/>
    <property type="match status" value="1"/>
</dbReference>
<evidence type="ECO:0000256" key="3">
    <source>
        <dbReference type="ARBA" id="ARBA00004947"/>
    </source>
</evidence>
<keyword evidence="9 10" id="KW-0119">Carbohydrate metabolism</keyword>
<name>A0A9D0YX20_9FIRM</name>
<keyword evidence="6 10" id="KW-0808">Transferase</keyword>
<dbReference type="GO" id="GO:0005737">
    <property type="term" value="C:cytoplasm"/>
    <property type="evidence" value="ECO:0007669"/>
    <property type="project" value="UniProtKB-SubCell"/>
</dbReference>
<dbReference type="InterPro" id="IPR005849">
    <property type="entry name" value="GalP_Utransf_N"/>
</dbReference>
<reference evidence="13" key="2">
    <citation type="journal article" date="2021" name="PeerJ">
        <title>Extensive microbial diversity within the chicken gut microbiome revealed by metagenomics and culture.</title>
        <authorList>
            <person name="Gilroy R."/>
            <person name="Ravi A."/>
            <person name="Getino M."/>
            <person name="Pursley I."/>
            <person name="Horton D.L."/>
            <person name="Alikhan N.F."/>
            <person name="Baker D."/>
            <person name="Gharbi K."/>
            <person name="Hall N."/>
            <person name="Watson M."/>
            <person name="Adriaenssens E.M."/>
            <person name="Foster-Nyarko E."/>
            <person name="Jarju S."/>
            <person name="Secka A."/>
            <person name="Antonio M."/>
            <person name="Oren A."/>
            <person name="Chaudhuri R.R."/>
            <person name="La Ragione R."/>
            <person name="Hildebrand F."/>
            <person name="Pallen M.J."/>
        </authorList>
    </citation>
    <scope>NUCLEOTIDE SEQUENCE</scope>
    <source>
        <strain evidence="13">ChiHile30-977</strain>
    </source>
</reference>
<comment type="caution">
    <text evidence="13">The sequence shown here is derived from an EMBL/GenBank/DDBJ whole genome shotgun (WGS) entry which is preliminary data.</text>
</comment>
<dbReference type="GO" id="GO:0008108">
    <property type="term" value="F:UDP-glucose:hexose-1-phosphate uridylyltransferase activity"/>
    <property type="evidence" value="ECO:0007669"/>
    <property type="project" value="UniProtKB-UniRule"/>
</dbReference>
<dbReference type="InterPro" id="IPR023425">
    <property type="entry name" value="GalP_uridyl_Trfase_II_CS"/>
</dbReference>
<feature type="domain" description="Galactose-1-phosphate uridyl transferase C-terminal" evidence="12">
    <location>
        <begin position="251"/>
        <end position="449"/>
    </location>
</feature>
<evidence type="ECO:0000256" key="8">
    <source>
        <dbReference type="ARBA" id="ARBA00023144"/>
    </source>
</evidence>
<keyword evidence="7 10" id="KW-0548">Nucleotidyltransferase</keyword>
<evidence type="ECO:0000256" key="7">
    <source>
        <dbReference type="ARBA" id="ARBA00022695"/>
    </source>
</evidence>
<evidence type="ECO:0000256" key="9">
    <source>
        <dbReference type="ARBA" id="ARBA00023277"/>
    </source>
</evidence>
<dbReference type="GO" id="GO:0006012">
    <property type="term" value="P:galactose metabolic process"/>
    <property type="evidence" value="ECO:0007669"/>
    <property type="project" value="UniProtKB-UniRule"/>
</dbReference>
<dbReference type="PANTHER" id="PTHR39191">
    <property type="entry name" value="GALACTOSE-1-PHOSPHATE URIDYLYLTRANSFERASE"/>
    <property type="match status" value="1"/>
</dbReference>
<evidence type="ECO:0000256" key="10">
    <source>
        <dbReference type="HAMAP-Rule" id="MF_00571"/>
    </source>
</evidence>
<keyword evidence="5 10" id="KW-0963">Cytoplasm</keyword>
<accession>A0A9D0YX20</accession>
<evidence type="ECO:0000313" key="14">
    <source>
        <dbReference type="Proteomes" id="UP000886819"/>
    </source>
</evidence>
<evidence type="ECO:0000256" key="1">
    <source>
        <dbReference type="ARBA" id="ARBA00001107"/>
    </source>
</evidence>
<evidence type="ECO:0000256" key="6">
    <source>
        <dbReference type="ARBA" id="ARBA00022679"/>
    </source>
</evidence>
<dbReference type="PROSITE" id="PS01163">
    <property type="entry name" value="GAL_P_UDP_TRANSF_II"/>
    <property type="match status" value="1"/>
</dbReference>